<proteinExistence type="inferred from homology"/>
<dbReference type="AlphaFoldDB" id="A0A3T0N6C8"/>
<dbReference type="RefSeq" id="WP_127750165.1">
    <property type="nucleotide sequence ID" value="NZ_CP033219.1"/>
</dbReference>
<keyword evidence="4" id="KW-1185">Reference proteome</keyword>
<dbReference type="Proteomes" id="UP000283063">
    <property type="component" value="Chromosome"/>
</dbReference>
<dbReference type="SUPFAM" id="SSF51735">
    <property type="entry name" value="NAD(P)-binding Rossmann-fold domains"/>
    <property type="match status" value="1"/>
</dbReference>
<name>A0A3T0N6C8_9RHOB</name>
<dbReference type="InterPro" id="IPR002347">
    <property type="entry name" value="SDR_fam"/>
</dbReference>
<organism evidence="3 4">
    <name type="scientific">Parasedimentitalea marina</name>
    <dbReference type="NCBI Taxonomy" id="2483033"/>
    <lineage>
        <taxon>Bacteria</taxon>
        <taxon>Pseudomonadati</taxon>
        <taxon>Pseudomonadota</taxon>
        <taxon>Alphaproteobacteria</taxon>
        <taxon>Rhodobacterales</taxon>
        <taxon>Paracoccaceae</taxon>
        <taxon>Parasedimentitalea</taxon>
    </lineage>
</organism>
<reference evidence="3 4" key="1">
    <citation type="submission" date="2018-10" db="EMBL/GenBank/DDBJ databases">
        <title>Parasedimentitalea marina sp. nov., a psychrophilic bacterium isolated from deep seawater of the New Britain Trench.</title>
        <authorList>
            <person name="Cao J."/>
        </authorList>
    </citation>
    <scope>NUCLEOTIDE SEQUENCE [LARGE SCALE GENOMIC DNA]</scope>
    <source>
        <strain evidence="3 4">W43</strain>
    </source>
</reference>
<dbReference type="NCBIfam" id="NF006597">
    <property type="entry name" value="PRK09134.1"/>
    <property type="match status" value="1"/>
</dbReference>
<comment type="similarity">
    <text evidence="1">Belongs to the short-chain dehydrogenases/reductases (SDR) family.</text>
</comment>
<evidence type="ECO:0000256" key="2">
    <source>
        <dbReference type="ARBA" id="ARBA00023002"/>
    </source>
</evidence>
<evidence type="ECO:0000313" key="4">
    <source>
        <dbReference type="Proteomes" id="UP000283063"/>
    </source>
</evidence>
<gene>
    <name evidence="3" type="ORF">EBB79_17985</name>
</gene>
<dbReference type="PANTHER" id="PTHR43639">
    <property type="entry name" value="OXIDOREDUCTASE, SHORT-CHAIN DEHYDROGENASE/REDUCTASE FAMILY (AFU_ORTHOLOGUE AFUA_5G02870)"/>
    <property type="match status" value="1"/>
</dbReference>
<dbReference type="GO" id="GO:0016491">
    <property type="term" value="F:oxidoreductase activity"/>
    <property type="evidence" value="ECO:0007669"/>
    <property type="project" value="UniProtKB-KW"/>
</dbReference>
<dbReference type="PRINTS" id="PR00081">
    <property type="entry name" value="GDHRDH"/>
</dbReference>
<dbReference type="Pfam" id="PF13561">
    <property type="entry name" value="adh_short_C2"/>
    <property type="match status" value="1"/>
</dbReference>
<dbReference type="OrthoDB" id="9786360at2"/>
<evidence type="ECO:0000313" key="3">
    <source>
        <dbReference type="EMBL" id="AZV79578.1"/>
    </source>
</evidence>
<accession>A0A3T0N6C8</accession>
<dbReference type="PANTHER" id="PTHR43639:SF1">
    <property type="entry name" value="SHORT-CHAIN DEHYDROGENASE_REDUCTASE FAMILY PROTEIN"/>
    <property type="match status" value="1"/>
</dbReference>
<dbReference type="EMBL" id="CP033219">
    <property type="protein sequence ID" value="AZV79578.1"/>
    <property type="molecule type" value="Genomic_DNA"/>
</dbReference>
<sequence length="258" mass="27442">MRALVTGAGKRLGRVMALRLAEHGYDVAVHYNSSQHEAENTVGEICALGRRAAAVRADLLSEDEAQGLLPAASQALGGPITCLVNNASIFEHDSAITASRESWDRHMGSNLRAPFVLIQNMAAQDLDVSVDANGEPLSGGLVVNMIDQRVRKLTPNFFSYTLAKSALWTLTQTAAQALAPQLRVNAIGPGPTLAGPRQSLDDFGHQRAQTVLQRGANPSDVAAALAYLLEARAVTGQLICVDGGQHLSWKTPDAMGRE</sequence>
<dbReference type="KEGG" id="sedi:EBB79_17985"/>
<keyword evidence="2" id="KW-0560">Oxidoreductase</keyword>
<evidence type="ECO:0000256" key="1">
    <source>
        <dbReference type="ARBA" id="ARBA00006484"/>
    </source>
</evidence>
<dbReference type="Gene3D" id="3.40.50.720">
    <property type="entry name" value="NAD(P)-binding Rossmann-like Domain"/>
    <property type="match status" value="1"/>
</dbReference>
<protein>
    <submittedName>
        <fullName evidence="3">SDR family oxidoreductase</fullName>
    </submittedName>
</protein>
<dbReference type="InterPro" id="IPR036291">
    <property type="entry name" value="NAD(P)-bd_dom_sf"/>
</dbReference>